<evidence type="ECO:0000313" key="1">
    <source>
        <dbReference type="EMBL" id="KAG8469990.1"/>
    </source>
</evidence>
<protein>
    <submittedName>
        <fullName evidence="1">Uncharacterized protein</fullName>
    </submittedName>
</protein>
<dbReference type="Proteomes" id="UP000751190">
    <property type="component" value="Unassembled WGS sequence"/>
</dbReference>
<proteinExistence type="predicted"/>
<gene>
    <name evidence="1" type="ORF">KFE25_006445</name>
</gene>
<dbReference type="EMBL" id="JAGTXO010000002">
    <property type="protein sequence ID" value="KAG8469990.1"/>
    <property type="molecule type" value="Genomic_DNA"/>
</dbReference>
<evidence type="ECO:0000313" key="2">
    <source>
        <dbReference type="Proteomes" id="UP000751190"/>
    </source>
</evidence>
<name>A0A8J5Y239_DIALT</name>
<reference evidence="1" key="1">
    <citation type="submission" date="2021-05" db="EMBL/GenBank/DDBJ databases">
        <title>The genome of the haptophyte Pavlova lutheri (Diacronema luteri, Pavlovales) - a model for lipid biosynthesis in eukaryotic algae.</title>
        <authorList>
            <person name="Hulatt C.J."/>
            <person name="Posewitz M.C."/>
        </authorList>
    </citation>
    <scope>NUCLEOTIDE SEQUENCE</scope>
    <source>
        <strain evidence="1">NIVA-4/92</strain>
    </source>
</reference>
<accession>A0A8J5Y239</accession>
<organism evidence="1 2">
    <name type="scientific">Diacronema lutheri</name>
    <name type="common">Unicellular marine alga</name>
    <name type="synonym">Monochrysis lutheri</name>
    <dbReference type="NCBI Taxonomy" id="2081491"/>
    <lineage>
        <taxon>Eukaryota</taxon>
        <taxon>Haptista</taxon>
        <taxon>Haptophyta</taxon>
        <taxon>Pavlovophyceae</taxon>
        <taxon>Pavlovales</taxon>
        <taxon>Pavlovaceae</taxon>
        <taxon>Diacronema</taxon>
    </lineage>
</organism>
<dbReference type="AlphaFoldDB" id="A0A8J5Y239"/>
<sequence>MSFTDSLLSWFKSTFSRSSGSQATATGGSASTEETFHSIFSSLLGAEGEMPPTNGVFHSIQTGESGSYCVETKILPARMLGALDLSSAAPGLCSEDTSLKGVWMKVGNDVNFTVENAFFELGPSTSPGRNRRTPRHP</sequence>
<comment type="caution">
    <text evidence="1">The sequence shown here is derived from an EMBL/GenBank/DDBJ whole genome shotgun (WGS) entry which is preliminary data.</text>
</comment>
<keyword evidence="2" id="KW-1185">Reference proteome</keyword>